<keyword evidence="1 5" id="KW-0963">Cytoplasm</keyword>
<dbReference type="RefSeq" id="WP_009905880.1">
    <property type="nucleotide sequence ID" value="NZ_CP008914.2"/>
</dbReference>
<protein>
    <recommendedName>
        <fullName evidence="5">Trans-aconitate 2-methyltransferase</fullName>
        <ecNumber evidence="5">2.1.1.144</ecNumber>
    </recommendedName>
</protein>
<evidence type="ECO:0000256" key="2">
    <source>
        <dbReference type="ARBA" id="ARBA00022603"/>
    </source>
</evidence>
<dbReference type="EC" id="2.1.1.144" evidence="5"/>
<dbReference type="InterPro" id="IPR023149">
    <property type="entry name" value="Trans_acon_MeTrfase_C"/>
</dbReference>
<dbReference type="GO" id="GO:0032259">
    <property type="term" value="P:methylation"/>
    <property type="evidence" value="ECO:0007669"/>
    <property type="project" value="UniProtKB-KW"/>
</dbReference>
<comment type="caution">
    <text evidence="7">The sequence shown here is derived from an EMBL/GenBank/DDBJ whole genome shotgun (WGS) entry which is preliminary data.</text>
</comment>
<evidence type="ECO:0000256" key="5">
    <source>
        <dbReference type="HAMAP-Rule" id="MF_00560"/>
    </source>
</evidence>
<evidence type="ECO:0000256" key="1">
    <source>
        <dbReference type="ARBA" id="ARBA00022490"/>
    </source>
</evidence>
<evidence type="ECO:0000313" key="7">
    <source>
        <dbReference type="EMBL" id="MDW9253954.1"/>
    </source>
</evidence>
<evidence type="ECO:0000256" key="4">
    <source>
        <dbReference type="ARBA" id="ARBA00022691"/>
    </source>
</evidence>
<evidence type="ECO:0000313" key="8">
    <source>
        <dbReference type="Proteomes" id="UP001272137"/>
    </source>
</evidence>
<comment type="catalytic activity">
    <reaction evidence="5">
        <text>trans-aconitate + S-adenosyl-L-methionine = (E)-3-(methoxycarbonyl)pent-2-enedioate + S-adenosyl-L-homocysteine</text>
        <dbReference type="Rhea" id="RHEA:14969"/>
        <dbReference type="ChEBI" id="CHEBI:15708"/>
        <dbReference type="ChEBI" id="CHEBI:57470"/>
        <dbReference type="ChEBI" id="CHEBI:57856"/>
        <dbReference type="ChEBI" id="CHEBI:59789"/>
        <dbReference type="EC" id="2.1.1.144"/>
    </reaction>
</comment>
<comment type="function">
    <text evidence="5">Catalyzes the S-adenosylmethionine monomethyl esterification of trans-aconitate.</text>
</comment>
<keyword evidence="2 5" id="KW-0489">Methyltransferase</keyword>
<dbReference type="SUPFAM" id="SSF53335">
    <property type="entry name" value="S-adenosyl-L-methionine-dependent methyltransferases"/>
    <property type="match status" value="1"/>
</dbReference>
<dbReference type="CDD" id="cd02440">
    <property type="entry name" value="AdoMet_MTases"/>
    <property type="match status" value="1"/>
</dbReference>
<dbReference type="Gene3D" id="3.40.50.150">
    <property type="entry name" value="Vaccinia Virus protein VP39"/>
    <property type="match status" value="1"/>
</dbReference>
<keyword evidence="4 5" id="KW-0949">S-adenosyl-L-methionine</keyword>
<dbReference type="InterPro" id="IPR023506">
    <property type="entry name" value="Trans-aconitate_MeTrfase"/>
</dbReference>
<dbReference type="Proteomes" id="UP001272137">
    <property type="component" value="Unassembled WGS sequence"/>
</dbReference>
<organism evidence="7 8">
    <name type="scientific">Burkholderia thailandensis</name>
    <dbReference type="NCBI Taxonomy" id="57975"/>
    <lineage>
        <taxon>Bacteria</taxon>
        <taxon>Pseudomonadati</taxon>
        <taxon>Pseudomonadota</taxon>
        <taxon>Betaproteobacteria</taxon>
        <taxon>Burkholderiales</taxon>
        <taxon>Burkholderiaceae</taxon>
        <taxon>Burkholderia</taxon>
        <taxon>pseudomallei group</taxon>
    </lineage>
</organism>
<accession>A0AAW9CZ46</accession>
<dbReference type="Pfam" id="PF13649">
    <property type="entry name" value="Methyltransf_25"/>
    <property type="match status" value="1"/>
</dbReference>
<dbReference type="Gene3D" id="1.10.150.290">
    <property type="entry name" value="S-adenosyl-L-methionine-dependent methyltransferases"/>
    <property type="match status" value="1"/>
</dbReference>
<comment type="subcellular location">
    <subcellularLocation>
        <location evidence="5">Cytoplasm</location>
    </subcellularLocation>
</comment>
<name>A0AAW9CZ46_BURTH</name>
<proteinExistence type="inferred from homology"/>
<dbReference type="HAMAP" id="MF_00560">
    <property type="entry name" value="Tran_acon_Me_trans"/>
    <property type="match status" value="1"/>
</dbReference>
<dbReference type="InterPro" id="IPR041698">
    <property type="entry name" value="Methyltransf_25"/>
</dbReference>
<sequence length="280" mass="31551">MNATIGRYAQHDSCLTNRSWDPECYLQFSGLRLRPAVELLQRVPLASPHVVYDLGCGTGQGTVALGERWPRARVAGVDSSPEMLDRARTLEHDIAWREADIRNWTPDEPADLIVASAVLHFLGDHDILMPQLMRHLRPGGCLALHMPDWWGTPWYRLMHEVLATGGADGGALGTPALRAELAKNRVESPQFYYSLLAPRAAHLDIWHTDYLQIVEGENPVFDWIKVSGLRIVTDALAADERGRFLDLYVPRLHALYPRRDDGRTLFPFKRLFIVAQAPSC</sequence>
<reference evidence="7" key="1">
    <citation type="submission" date="2018-08" db="EMBL/GenBank/DDBJ databases">
        <title>Identification of Burkholderia cepacia strains that express a Burkholderia pseudomallei-like capsular polysaccharide.</title>
        <authorList>
            <person name="Burtnick M.N."/>
            <person name="Vongsouvath M."/>
            <person name="Newton P."/>
            <person name="Wuthiekanun V."/>
            <person name="Limmathurotsakul D."/>
            <person name="Brett P.J."/>
            <person name="Chantratita N."/>
            <person name="Dance D.A."/>
        </authorList>
    </citation>
    <scope>NUCLEOTIDE SEQUENCE</scope>
    <source>
        <strain evidence="7">SBXCC001</strain>
    </source>
</reference>
<comment type="similarity">
    <text evidence="5">Belongs to the methyltransferase superfamily. Tam family.</text>
</comment>
<feature type="domain" description="Methyltransferase" evidence="6">
    <location>
        <begin position="51"/>
        <end position="140"/>
    </location>
</feature>
<keyword evidence="3 5" id="KW-0808">Transferase</keyword>
<dbReference type="EMBL" id="QXCT01000002">
    <property type="protein sequence ID" value="MDW9253954.1"/>
    <property type="molecule type" value="Genomic_DNA"/>
</dbReference>
<evidence type="ECO:0000259" key="6">
    <source>
        <dbReference type="Pfam" id="PF13649"/>
    </source>
</evidence>
<dbReference type="PANTHER" id="PTHR43861">
    <property type="entry name" value="TRANS-ACONITATE 2-METHYLTRANSFERASE-RELATED"/>
    <property type="match status" value="1"/>
</dbReference>
<dbReference type="InterPro" id="IPR029063">
    <property type="entry name" value="SAM-dependent_MTases_sf"/>
</dbReference>
<dbReference type="GO" id="GO:0030798">
    <property type="term" value="F:trans-aconitate 2-methyltransferase activity"/>
    <property type="evidence" value="ECO:0007669"/>
    <property type="project" value="UniProtKB-UniRule"/>
</dbReference>
<dbReference type="GO" id="GO:0005737">
    <property type="term" value="C:cytoplasm"/>
    <property type="evidence" value="ECO:0007669"/>
    <property type="project" value="UniProtKB-SubCell"/>
</dbReference>
<dbReference type="PANTHER" id="PTHR43861:SF1">
    <property type="entry name" value="TRANS-ACONITATE 2-METHYLTRANSFERASE"/>
    <property type="match status" value="1"/>
</dbReference>
<evidence type="ECO:0000256" key="3">
    <source>
        <dbReference type="ARBA" id="ARBA00022679"/>
    </source>
</evidence>
<dbReference type="AlphaFoldDB" id="A0AAW9CZ46"/>
<gene>
    <name evidence="5 7" type="primary">tam</name>
    <name evidence="7" type="ORF">C7S16_0287</name>
</gene>